<sequence>MTTVYPTDLVCLRFPCFYVIIGYVCGSWGANVLYRIYVIIGYVGLLSGIALLLFYISELNLGISFPNGKGDLIEVTIRLEEGYYL</sequence>
<evidence type="ECO:0000313" key="1">
    <source>
        <dbReference type="EMBL" id="KAI3821501.1"/>
    </source>
</evidence>
<keyword evidence="2" id="KW-1185">Reference proteome</keyword>
<proteinExistence type="predicted"/>
<organism evidence="1 2">
    <name type="scientific">Smallanthus sonchifolius</name>
    <dbReference type="NCBI Taxonomy" id="185202"/>
    <lineage>
        <taxon>Eukaryota</taxon>
        <taxon>Viridiplantae</taxon>
        <taxon>Streptophyta</taxon>
        <taxon>Embryophyta</taxon>
        <taxon>Tracheophyta</taxon>
        <taxon>Spermatophyta</taxon>
        <taxon>Magnoliopsida</taxon>
        <taxon>eudicotyledons</taxon>
        <taxon>Gunneridae</taxon>
        <taxon>Pentapetalae</taxon>
        <taxon>asterids</taxon>
        <taxon>campanulids</taxon>
        <taxon>Asterales</taxon>
        <taxon>Asteraceae</taxon>
        <taxon>Asteroideae</taxon>
        <taxon>Heliantheae alliance</taxon>
        <taxon>Millerieae</taxon>
        <taxon>Smallanthus</taxon>
    </lineage>
</organism>
<accession>A0ACB9JP07</accession>
<dbReference type="Proteomes" id="UP001056120">
    <property type="component" value="Linkage Group LG03"/>
</dbReference>
<gene>
    <name evidence="1" type="ORF">L1987_09069</name>
</gene>
<evidence type="ECO:0000313" key="2">
    <source>
        <dbReference type="Proteomes" id="UP001056120"/>
    </source>
</evidence>
<protein>
    <submittedName>
        <fullName evidence="1">Uncharacterized protein</fullName>
    </submittedName>
</protein>
<reference evidence="2" key="1">
    <citation type="journal article" date="2022" name="Mol. Ecol. Resour.">
        <title>The genomes of chicory, endive, great burdock and yacon provide insights into Asteraceae palaeo-polyploidization history and plant inulin production.</title>
        <authorList>
            <person name="Fan W."/>
            <person name="Wang S."/>
            <person name="Wang H."/>
            <person name="Wang A."/>
            <person name="Jiang F."/>
            <person name="Liu H."/>
            <person name="Zhao H."/>
            <person name="Xu D."/>
            <person name="Zhang Y."/>
        </authorList>
    </citation>
    <scope>NUCLEOTIDE SEQUENCE [LARGE SCALE GENOMIC DNA]</scope>
    <source>
        <strain evidence="2">cv. Yunnan</strain>
    </source>
</reference>
<dbReference type="EMBL" id="CM042020">
    <property type="protein sequence ID" value="KAI3821501.1"/>
    <property type="molecule type" value="Genomic_DNA"/>
</dbReference>
<reference evidence="1 2" key="2">
    <citation type="journal article" date="2022" name="Mol. Ecol. Resour.">
        <title>The genomes of chicory, endive, great burdock and yacon provide insights into Asteraceae paleo-polyploidization history and plant inulin production.</title>
        <authorList>
            <person name="Fan W."/>
            <person name="Wang S."/>
            <person name="Wang H."/>
            <person name="Wang A."/>
            <person name="Jiang F."/>
            <person name="Liu H."/>
            <person name="Zhao H."/>
            <person name="Xu D."/>
            <person name="Zhang Y."/>
        </authorList>
    </citation>
    <scope>NUCLEOTIDE SEQUENCE [LARGE SCALE GENOMIC DNA]</scope>
    <source>
        <strain evidence="2">cv. Yunnan</strain>
        <tissue evidence="1">Leaves</tissue>
    </source>
</reference>
<name>A0ACB9JP07_9ASTR</name>
<comment type="caution">
    <text evidence="1">The sequence shown here is derived from an EMBL/GenBank/DDBJ whole genome shotgun (WGS) entry which is preliminary data.</text>
</comment>